<dbReference type="RefSeq" id="WP_150044752.1">
    <property type="nucleotide sequence ID" value="NZ_OW485601.1"/>
</dbReference>
<keyword evidence="1" id="KW-0472">Membrane</keyword>
<dbReference type="AlphaFoldDB" id="A0A5M6IM05"/>
<gene>
    <name evidence="2" type="ORF">F1189_26955</name>
</gene>
<protein>
    <submittedName>
        <fullName evidence="2">Uncharacterized protein</fullName>
    </submittedName>
</protein>
<reference evidence="2 3" key="1">
    <citation type="submission" date="2019-09" db="EMBL/GenBank/DDBJ databases">
        <title>Genome sequence of Rhodovastum atsumiense, a diverse member of the Acetobacteraceae family of non-sulfur purple photosynthetic bacteria.</title>
        <authorList>
            <person name="Meyer T."/>
            <person name="Kyndt J."/>
        </authorList>
    </citation>
    <scope>NUCLEOTIDE SEQUENCE [LARGE SCALE GENOMIC DNA]</scope>
    <source>
        <strain evidence="2 3">DSM 21279</strain>
    </source>
</reference>
<evidence type="ECO:0000313" key="3">
    <source>
        <dbReference type="Proteomes" id="UP000325255"/>
    </source>
</evidence>
<dbReference type="EMBL" id="VWPK01000065">
    <property type="protein sequence ID" value="KAA5608899.1"/>
    <property type="molecule type" value="Genomic_DNA"/>
</dbReference>
<organism evidence="2 3">
    <name type="scientific">Rhodovastum atsumiense</name>
    <dbReference type="NCBI Taxonomy" id="504468"/>
    <lineage>
        <taxon>Bacteria</taxon>
        <taxon>Pseudomonadati</taxon>
        <taxon>Pseudomonadota</taxon>
        <taxon>Alphaproteobacteria</taxon>
        <taxon>Acetobacterales</taxon>
        <taxon>Acetobacteraceae</taxon>
        <taxon>Rhodovastum</taxon>
    </lineage>
</organism>
<evidence type="ECO:0000256" key="1">
    <source>
        <dbReference type="SAM" id="Phobius"/>
    </source>
</evidence>
<evidence type="ECO:0000313" key="2">
    <source>
        <dbReference type="EMBL" id="KAA5608899.1"/>
    </source>
</evidence>
<keyword evidence="3" id="KW-1185">Reference proteome</keyword>
<comment type="caution">
    <text evidence="2">The sequence shown here is derived from an EMBL/GenBank/DDBJ whole genome shotgun (WGS) entry which is preliminary data.</text>
</comment>
<proteinExistence type="predicted"/>
<keyword evidence="1" id="KW-1133">Transmembrane helix</keyword>
<feature type="transmembrane region" description="Helical" evidence="1">
    <location>
        <begin position="6"/>
        <end position="23"/>
    </location>
</feature>
<name>A0A5M6IM05_9PROT</name>
<accession>A0A5M6IM05</accession>
<keyword evidence="1" id="KW-0812">Transmembrane</keyword>
<dbReference type="Proteomes" id="UP000325255">
    <property type="component" value="Unassembled WGS sequence"/>
</dbReference>
<feature type="transmembrane region" description="Helical" evidence="1">
    <location>
        <begin position="54"/>
        <end position="72"/>
    </location>
</feature>
<sequence length="89" mass="9586">MENLVIISMLLGYVWGVAGIVAWPGVSWKPGAAVVVGAAAWLIAHEAMPPEPAVEAAAILIFLVVMFARERLHPFPTERRKPSKAPEAD</sequence>